<evidence type="ECO:0000313" key="3">
    <source>
        <dbReference type="Proteomes" id="UP000229966"/>
    </source>
</evidence>
<evidence type="ECO:0000256" key="1">
    <source>
        <dbReference type="SAM" id="Coils"/>
    </source>
</evidence>
<feature type="coiled-coil region" evidence="1">
    <location>
        <begin position="188"/>
        <end position="222"/>
    </location>
</feature>
<sequence length="249" mass="27872">MKKTIFSLIFAGLVFNGAVLKVAQSEAPTSGGNATKPPQTICSNLDALEEKAEDKLATHMAKALEKQIERDKKIKTQRETEVKNLAKKQKVWQTRQEENNKKLLKITKNESQKASIIAFQTAIDQATYTKKIAIDKALADFHDAVDVLILKRNEAGNDSVESYKALINNGFDRARSSCASGEDETQVRKNLHTAMQKAKAKYQQALQEMSNHRQQVRDLAQIKNTAIKQAVENFKATVLAEKENMGERI</sequence>
<accession>A0A2M7CI61</accession>
<organism evidence="2 3">
    <name type="scientific">Candidatus Berkelbacteria bacterium CG03_land_8_20_14_0_80_40_36</name>
    <dbReference type="NCBI Taxonomy" id="1974509"/>
    <lineage>
        <taxon>Bacteria</taxon>
        <taxon>Candidatus Berkelbacteria</taxon>
    </lineage>
</organism>
<keyword evidence="1" id="KW-0175">Coiled coil</keyword>
<gene>
    <name evidence="2" type="ORF">COS38_02130</name>
</gene>
<comment type="caution">
    <text evidence="2">The sequence shown here is derived from an EMBL/GenBank/DDBJ whole genome shotgun (WGS) entry which is preliminary data.</text>
</comment>
<proteinExistence type="predicted"/>
<dbReference type="EMBL" id="PEUM01000059">
    <property type="protein sequence ID" value="PIV25331.1"/>
    <property type="molecule type" value="Genomic_DNA"/>
</dbReference>
<protein>
    <submittedName>
        <fullName evidence="2">Uncharacterized protein</fullName>
    </submittedName>
</protein>
<dbReference type="AlphaFoldDB" id="A0A2M7CI61"/>
<reference evidence="3" key="1">
    <citation type="submission" date="2017-09" db="EMBL/GenBank/DDBJ databases">
        <title>Depth-based differentiation of microbial function through sediment-hosted aquifers and enrichment of novel symbionts in the deep terrestrial subsurface.</title>
        <authorList>
            <person name="Probst A.J."/>
            <person name="Ladd B."/>
            <person name="Jarett J.K."/>
            <person name="Geller-Mcgrath D.E."/>
            <person name="Sieber C.M.K."/>
            <person name="Emerson J.B."/>
            <person name="Anantharaman K."/>
            <person name="Thomas B.C."/>
            <person name="Malmstrom R."/>
            <person name="Stieglmeier M."/>
            <person name="Klingl A."/>
            <person name="Woyke T."/>
            <person name="Ryan C.M."/>
            <person name="Banfield J.F."/>
        </authorList>
    </citation>
    <scope>NUCLEOTIDE SEQUENCE [LARGE SCALE GENOMIC DNA]</scope>
</reference>
<evidence type="ECO:0000313" key="2">
    <source>
        <dbReference type="EMBL" id="PIV25331.1"/>
    </source>
</evidence>
<dbReference type="Proteomes" id="UP000229966">
    <property type="component" value="Unassembled WGS sequence"/>
</dbReference>
<name>A0A2M7CI61_9BACT</name>